<name>A0AAW5P6Y9_9BACT</name>
<protein>
    <submittedName>
        <fullName evidence="2">Uncharacterized protein</fullName>
    </submittedName>
</protein>
<keyword evidence="1" id="KW-0175">Coiled coil</keyword>
<organism evidence="2 3">
    <name type="scientific">Salinibacter ruber</name>
    <dbReference type="NCBI Taxonomy" id="146919"/>
    <lineage>
        <taxon>Bacteria</taxon>
        <taxon>Pseudomonadati</taxon>
        <taxon>Rhodothermota</taxon>
        <taxon>Rhodothermia</taxon>
        <taxon>Rhodothermales</taxon>
        <taxon>Salinibacteraceae</taxon>
        <taxon>Salinibacter</taxon>
    </lineage>
</organism>
<proteinExistence type="predicted"/>
<comment type="caution">
    <text evidence="2">The sequence shown here is derived from an EMBL/GenBank/DDBJ whole genome shotgun (WGS) entry which is preliminary data.</text>
</comment>
<dbReference type="EMBL" id="JANTZM010000007">
    <property type="protein sequence ID" value="MCS4157772.1"/>
    <property type="molecule type" value="Genomic_DNA"/>
</dbReference>
<sequence>MAIDILVESSSGIFQEIESKIEEVIAGLGPGQDEALKAAESAKSKASIPDIDSRKQARMVAKFIRKAEAFDRLSEVVLEALRQCETAEQDLRREIRRADDAEREAKQLRSRIESIPFLDT</sequence>
<evidence type="ECO:0000256" key="1">
    <source>
        <dbReference type="SAM" id="Coils"/>
    </source>
</evidence>
<dbReference type="AlphaFoldDB" id="A0AAW5P6Y9"/>
<gene>
    <name evidence="2" type="ORF">GGP99_001736</name>
</gene>
<dbReference type="RefSeq" id="WP_259258295.1">
    <property type="nucleotide sequence ID" value="NZ_JANTZM010000007.1"/>
</dbReference>
<feature type="coiled-coil region" evidence="1">
    <location>
        <begin position="77"/>
        <end position="111"/>
    </location>
</feature>
<evidence type="ECO:0000313" key="2">
    <source>
        <dbReference type="EMBL" id="MCS4157772.1"/>
    </source>
</evidence>
<evidence type="ECO:0000313" key="3">
    <source>
        <dbReference type="Proteomes" id="UP001155110"/>
    </source>
</evidence>
<accession>A0AAW5P6Y9</accession>
<dbReference type="Proteomes" id="UP001155110">
    <property type="component" value="Unassembled WGS sequence"/>
</dbReference>
<reference evidence="2" key="1">
    <citation type="submission" date="2022-08" db="EMBL/GenBank/DDBJ databases">
        <title>Genomic Encyclopedia of Type Strains, Phase V (KMG-V): Genome sequencing to study the core and pangenomes of soil and plant-associated prokaryotes.</title>
        <authorList>
            <person name="Whitman W."/>
        </authorList>
    </citation>
    <scope>NUCLEOTIDE SEQUENCE</scope>
    <source>
        <strain evidence="2">SP3002</strain>
    </source>
</reference>